<reference evidence="1 2" key="1">
    <citation type="submission" date="2020-09" db="EMBL/GenBank/DDBJ databases">
        <title>De no assembly of potato wild relative species, Solanum commersonii.</title>
        <authorList>
            <person name="Cho K."/>
        </authorList>
    </citation>
    <scope>NUCLEOTIDE SEQUENCE [LARGE SCALE GENOMIC DNA]</scope>
    <source>
        <strain evidence="1">LZ3.2</strain>
        <tissue evidence="1">Leaf</tissue>
    </source>
</reference>
<dbReference type="EMBL" id="JACXVP010000007">
    <property type="protein sequence ID" value="KAG5594215.1"/>
    <property type="molecule type" value="Genomic_DNA"/>
</dbReference>
<keyword evidence="2" id="KW-1185">Reference proteome</keyword>
<dbReference type="AlphaFoldDB" id="A0A9J5Y2X5"/>
<accession>A0A9J5Y2X5</accession>
<comment type="caution">
    <text evidence="1">The sequence shown here is derived from an EMBL/GenBank/DDBJ whole genome shotgun (WGS) entry which is preliminary data.</text>
</comment>
<sequence>GVWGGYNVRRHYHYLVEVERSFRDAISSTITSSRREEPCVKLSQVLSNYLSPILLRPTSTPPRTLYTQPLAPPHWGVNAPSFHMSKPSQSRFPQLVHHRGHSHLLPNNLVPNPIAPSVTTHPSQHPHLRDMHFLDMLSQITL</sequence>
<evidence type="ECO:0000313" key="2">
    <source>
        <dbReference type="Proteomes" id="UP000824120"/>
    </source>
</evidence>
<dbReference type="Proteomes" id="UP000824120">
    <property type="component" value="Chromosome 7"/>
</dbReference>
<name>A0A9J5Y2X5_SOLCO</name>
<feature type="non-terminal residue" evidence="1">
    <location>
        <position position="1"/>
    </location>
</feature>
<dbReference type="OrthoDB" id="1329231at2759"/>
<proteinExistence type="predicted"/>
<protein>
    <submittedName>
        <fullName evidence="1">Uncharacterized protein</fullName>
    </submittedName>
</protein>
<evidence type="ECO:0000313" key="1">
    <source>
        <dbReference type="EMBL" id="KAG5594215.1"/>
    </source>
</evidence>
<organism evidence="1 2">
    <name type="scientific">Solanum commersonii</name>
    <name type="common">Commerson's wild potato</name>
    <name type="synonym">Commerson's nightshade</name>
    <dbReference type="NCBI Taxonomy" id="4109"/>
    <lineage>
        <taxon>Eukaryota</taxon>
        <taxon>Viridiplantae</taxon>
        <taxon>Streptophyta</taxon>
        <taxon>Embryophyta</taxon>
        <taxon>Tracheophyta</taxon>
        <taxon>Spermatophyta</taxon>
        <taxon>Magnoliopsida</taxon>
        <taxon>eudicotyledons</taxon>
        <taxon>Gunneridae</taxon>
        <taxon>Pentapetalae</taxon>
        <taxon>asterids</taxon>
        <taxon>lamiids</taxon>
        <taxon>Solanales</taxon>
        <taxon>Solanaceae</taxon>
        <taxon>Solanoideae</taxon>
        <taxon>Solaneae</taxon>
        <taxon>Solanum</taxon>
    </lineage>
</organism>
<gene>
    <name evidence="1" type="ORF">H5410_035447</name>
</gene>